<evidence type="ECO:0000259" key="4">
    <source>
        <dbReference type="PROSITE" id="PS51462"/>
    </source>
</evidence>
<protein>
    <submittedName>
        <fullName evidence="5">8-oxo-dGTP diphosphatase</fullName>
    </submittedName>
</protein>
<organism evidence="5 6">
    <name type="scientific">Salana multivorans</name>
    <dbReference type="NCBI Taxonomy" id="120377"/>
    <lineage>
        <taxon>Bacteria</taxon>
        <taxon>Bacillati</taxon>
        <taxon>Actinomycetota</taxon>
        <taxon>Actinomycetes</taxon>
        <taxon>Micrococcales</taxon>
        <taxon>Beutenbergiaceae</taxon>
        <taxon>Salana</taxon>
    </lineage>
</organism>
<dbReference type="InterPro" id="IPR013078">
    <property type="entry name" value="His_Pase_superF_clade-1"/>
</dbReference>
<comment type="similarity">
    <text evidence="1 3">Belongs to the Nudix hydrolase family.</text>
</comment>
<evidence type="ECO:0000256" key="1">
    <source>
        <dbReference type="ARBA" id="ARBA00005582"/>
    </source>
</evidence>
<dbReference type="RefSeq" id="WP_123739325.1">
    <property type="nucleotide sequence ID" value="NZ_CALFQU010000044.1"/>
</dbReference>
<dbReference type="Pfam" id="PF00293">
    <property type="entry name" value="NUDIX"/>
    <property type="match status" value="1"/>
</dbReference>
<dbReference type="SUPFAM" id="SSF53254">
    <property type="entry name" value="Phosphoglycerate mutase-like"/>
    <property type="match status" value="1"/>
</dbReference>
<dbReference type="EMBL" id="RKHQ01000001">
    <property type="protein sequence ID" value="ROR97251.1"/>
    <property type="molecule type" value="Genomic_DNA"/>
</dbReference>
<dbReference type="PRINTS" id="PR00502">
    <property type="entry name" value="NUDIXFAMILY"/>
</dbReference>
<reference evidence="5 6" key="1">
    <citation type="submission" date="2018-11" db="EMBL/GenBank/DDBJ databases">
        <title>Sequencing the genomes of 1000 actinobacteria strains.</title>
        <authorList>
            <person name="Klenk H.-P."/>
        </authorList>
    </citation>
    <scope>NUCLEOTIDE SEQUENCE [LARGE SCALE GENOMIC DNA]</scope>
    <source>
        <strain evidence="5 6">DSM 13521</strain>
    </source>
</reference>
<dbReference type="PROSITE" id="PS51462">
    <property type="entry name" value="NUDIX"/>
    <property type="match status" value="1"/>
</dbReference>
<dbReference type="GO" id="GO:0004081">
    <property type="term" value="F:bis(5'-nucleosyl)-tetraphosphatase (asymmetrical) activity"/>
    <property type="evidence" value="ECO:0007669"/>
    <property type="project" value="TreeGrafter"/>
</dbReference>
<dbReference type="GO" id="GO:0006167">
    <property type="term" value="P:AMP biosynthetic process"/>
    <property type="evidence" value="ECO:0007669"/>
    <property type="project" value="TreeGrafter"/>
</dbReference>
<dbReference type="InterPro" id="IPR029033">
    <property type="entry name" value="His_PPase_superfam"/>
</dbReference>
<sequence length="355" mass="39124">MTPSLALRPATPSVAPVPTVHAAGGIVWRRVARGSGDGRGSRKSGIEVLLVHRPRYDDWSWPKGKLEAGETLPACAVREIAEETGVQVVLGQQLPGVRYRLGDGRLKVCHYWVAQVVADETPAVRARMEVKRCSPREVDRTTWVTPTQARKLLTRASDRLPLEALLDLWDEGALETRSFVVLRHARAKKRSAWSGGEHDRPLTAQGLHHAVDLTGTLSAFGVDRVTSSPWERCVATVVPYAELSEVLVELVPELTEAEAKRAPVHARRAVSRLLLGLRASLRLPGGEPGTVVCTHRPVLPVVLDVLAERMPNRVKALLPSANPYLRPGEMLVAHVLPRHRRGVRVVAIERHRVPR</sequence>
<name>A0A3N2DBS4_9MICO</name>
<dbReference type="Proteomes" id="UP000275356">
    <property type="component" value="Unassembled WGS sequence"/>
</dbReference>
<comment type="caution">
    <text evidence="5">The sequence shown here is derived from an EMBL/GenBank/DDBJ whole genome shotgun (WGS) entry which is preliminary data.</text>
</comment>
<keyword evidence="6" id="KW-1185">Reference proteome</keyword>
<dbReference type="CDD" id="cd03673">
    <property type="entry name" value="NUDIX_Ap6A_hydrolase"/>
    <property type="match status" value="1"/>
</dbReference>
<dbReference type="InterPro" id="IPR020476">
    <property type="entry name" value="Nudix_hydrolase"/>
</dbReference>
<dbReference type="Gene3D" id="3.90.79.10">
    <property type="entry name" value="Nucleoside Triphosphate Pyrophosphohydrolase"/>
    <property type="match status" value="1"/>
</dbReference>
<evidence type="ECO:0000256" key="2">
    <source>
        <dbReference type="ARBA" id="ARBA00022801"/>
    </source>
</evidence>
<dbReference type="SMART" id="SM00855">
    <property type="entry name" value="PGAM"/>
    <property type="match status" value="1"/>
</dbReference>
<dbReference type="PROSITE" id="PS00893">
    <property type="entry name" value="NUDIX_BOX"/>
    <property type="match status" value="1"/>
</dbReference>
<dbReference type="InterPro" id="IPR000086">
    <property type="entry name" value="NUDIX_hydrolase_dom"/>
</dbReference>
<keyword evidence="2 3" id="KW-0378">Hydrolase</keyword>
<proteinExistence type="inferred from homology"/>
<dbReference type="InterPro" id="IPR051325">
    <property type="entry name" value="Nudix_hydrolase_domain"/>
</dbReference>
<accession>A0A3N2DBS4</accession>
<dbReference type="OrthoDB" id="4287477at2"/>
<dbReference type="GO" id="GO:0006754">
    <property type="term" value="P:ATP biosynthetic process"/>
    <property type="evidence" value="ECO:0007669"/>
    <property type="project" value="TreeGrafter"/>
</dbReference>
<dbReference type="InterPro" id="IPR020084">
    <property type="entry name" value="NUDIX_hydrolase_CS"/>
</dbReference>
<feature type="domain" description="Nudix hydrolase" evidence="4">
    <location>
        <begin position="18"/>
        <end position="167"/>
    </location>
</feature>
<dbReference type="SUPFAM" id="SSF55811">
    <property type="entry name" value="Nudix"/>
    <property type="match status" value="1"/>
</dbReference>
<dbReference type="PANTHER" id="PTHR21340:SF0">
    <property type="entry name" value="BIS(5'-NUCLEOSYL)-TETRAPHOSPHATASE [ASYMMETRICAL]"/>
    <property type="match status" value="1"/>
</dbReference>
<gene>
    <name evidence="5" type="ORF">EDD28_1848</name>
</gene>
<dbReference type="InterPro" id="IPR015797">
    <property type="entry name" value="NUDIX_hydrolase-like_dom_sf"/>
</dbReference>
<dbReference type="Gene3D" id="3.40.50.1240">
    <property type="entry name" value="Phosphoglycerate mutase-like"/>
    <property type="match status" value="1"/>
</dbReference>
<evidence type="ECO:0000313" key="6">
    <source>
        <dbReference type="Proteomes" id="UP000275356"/>
    </source>
</evidence>
<dbReference type="AlphaFoldDB" id="A0A3N2DBS4"/>
<dbReference type="PANTHER" id="PTHR21340">
    <property type="entry name" value="DIADENOSINE 5,5-P1,P4-TETRAPHOSPHATE PYROPHOSPHOHYDROLASE MUTT"/>
    <property type="match status" value="1"/>
</dbReference>
<dbReference type="Pfam" id="PF00300">
    <property type="entry name" value="His_Phos_1"/>
    <property type="match status" value="1"/>
</dbReference>
<evidence type="ECO:0000313" key="5">
    <source>
        <dbReference type="EMBL" id="ROR97251.1"/>
    </source>
</evidence>
<evidence type="ECO:0000256" key="3">
    <source>
        <dbReference type="RuleBase" id="RU003476"/>
    </source>
</evidence>